<evidence type="ECO:0000313" key="1">
    <source>
        <dbReference type="EMBL" id="KAJ1901372.1"/>
    </source>
</evidence>
<organism evidence="1 2">
    <name type="scientific">Kickxella alabastrina</name>
    <dbReference type="NCBI Taxonomy" id="61397"/>
    <lineage>
        <taxon>Eukaryota</taxon>
        <taxon>Fungi</taxon>
        <taxon>Fungi incertae sedis</taxon>
        <taxon>Zoopagomycota</taxon>
        <taxon>Kickxellomycotina</taxon>
        <taxon>Kickxellomycetes</taxon>
        <taxon>Kickxellales</taxon>
        <taxon>Kickxellaceae</taxon>
        <taxon>Kickxella</taxon>
    </lineage>
</organism>
<sequence>MEGNRDEAERALNIAQRKWQSGDAAGALRLARKSHSLFPSETSKSLISQYSNTNSGNGNGNGNAAAAASATGETSNDARTETLRQRKPAASKEEESNTGRAYTQEQVLAVKKVMAAKSDYYRVLGLAERSATEIEIKKAYRKSALIFHPDKNTAPGADEAFKLVAHAFNILSDNNKRAHYDRFGDGAGVGASDNASSMGGGSGMQQGGRQYYRRSDDEISPEDLFNMFFGGGDLGQFGVQFGPNVRFAQRTNHRHRHHQHQHQHQQQANADDNGFMRACRQPLAILLLVLLFFSSSIIPALFGMVSPPNFAFEQTHQLSKQRQTNGRNVAYWVNPREFAAYEKKQSQRDLWGFERDVEAEYISLLQRRCRAERENKRNQVYLAQGWFGMGANPERLKAAEAIQLPACDELRKFR</sequence>
<dbReference type="Proteomes" id="UP001150581">
    <property type="component" value="Unassembled WGS sequence"/>
</dbReference>
<evidence type="ECO:0000313" key="2">
    <source>
        <dbReference type="Proteomes" id="UP001150581"/>
    </source>
</evidence>
<keyword evidence="2" id="KW-1185">Reference proteome</keyword>
<dbReference type="EMBL" id="JANBPG010000030">
    <property type="protein sequence ID" value="KAJ1901372.1"/>
    <property type="molecule type" value="Genomic_DNA"/>
</dbReference>
<protein>
    <submittedName>
        <fullName evidence="1">Chaperone protein dnaJ</fullName>
    </submittedName>
</protein>
<reference evidence="1" key="1">
    <citation type="submission" date="2022-07" db="EMBL/GenBank/DDBJ databases">
        <title>Phylogenomic reconstructions and comparative analyses of Kickxellomycotina fungi.</title>
        <authorList>
            <person name="Reynolds N.K."/>
            <person name="Stajich J.E."/>
            <person name="Barry K."/>
            <person name="Grigoriev I.V."/>
            <person name="Crous P."/>
            <person name="Smith M.E."/>
        </authorList>
    </citation>
    <scope>NUCLEOTIDE SEQUENCE</scope>
    <source>
        <strain evidence="1">Benny 63K</strain>
    </source>
</reference>
<name>A0ACC1IUY0_9FUNG</name>
<accession>A0ACC1IUY0</accession>
<gene>
    <name evidence="1" type="primary">HLJ1</name>
    <name evidence="1" type="ORF">LPJ66_000833</name>
</gene>
<proteinExistence type="predicted"/>
<comment type="caution">
    <text evidence="1">The sequence shown here is derived from an EMBL/GenBank/DDBJ whole genome shotgun (WGS) entry which is preliminary data.</text>
</comment>